<keyword evidence="1" id="KW-0812">Transmembrane</keyword>
<name>A0A5S9MJ41_BACIA</name>
<dbReference type="Proteomes" id="UP000464658">
    <property type="component" value="Chromosome"/>
</dbReference>
<feature type="transmembrane region" description="Helical" evidence="1">
    <location>
        <begin position="12"/>
        <end position="34"/>
    </location>
</feature>
<feature type="transmembrane region" description="Helical" evidence="1">
    <location>
        <begin position="40"/>
        <end position="57"/>
    </location>
</feature>
<gene>
    <name evidence="2" type="ORF">BsIDN1_58120</name>
</gene>
<evidence type="ECO:0000256" key="1">
    <source>
        <dbReference type="SAM" id="Phobius"/>
    </source>
</evidence>
<keyword evidence="1" id="KW-0472">Membrane</keyword>
<sequence length="59" mass="7059">MRKFHLGLQWQSVRLGVGISLGVVTMTTLPMFFYYQLDPMILLSTRWFGIPFFLYFTHR</sequence>
<dbReference type="AlphaFoldDB" id="A0A5S9MJ41"/>
<proteinExistence type="predicted"/>
<organism evidence="2 3">
    <name type="scientific">Bacillus safensis</name>
    <dbReference type="NCBI Taxonomy" id="561879"/>
    <lineage>
        <taxon>Bacteria</taxon>
        <taxon>Bacillati</taxon>
        <taxon>Bacillota</taxon>
        <taxon>Bacilli</taxon>
        <taxon>Bacillales</taxon>
        <taxon>Bacillaceae</taxon>
        <taxon>Bacillus</taxon>
    </lineage>
</organism>
<dbReference type="EMBL" id="AP021906">
    <property type="protein sequence ID" value="BBP92194.1"/>
    <property type="molecule type" value="Genomic_DNA"/>
</dbReference>
<accession>A0A5S9MJ41</accession>
<evidence type="ECO:0000313" key="2">
    <source>
        <dbReference type="EMBL" id="BBP92194.1"/>
    </source>
</evidence>
<protein>
    <submittedName>
        <fullName evidence="2">Uncharacterized protein</fullName>
    </submittedName>
</protein>
<reference evidence="2 3" key="1">
    <citation type="submission" date="2019-12" db="EMBL/GenBank/DDBJ databases">
        <title>Full genome sequence of a Bacillus safensis strain isolated from commercially available natto in Indonesia.</title>
        <authorList>
            <person name="Yoshida M."/>
            <person name="Uomi M."/>
            <person name="Waturangi D."/>
            <person name="Ekaputri J.J."/>
            <person name="Setiamarga D.H.E."/>
        </authorList>
    </citation>
    <scope>NUCLEOTIDE SEQUENCE [LARGE SCALE GENOMIC DNA]</scope>
    <source>
        <strain evidence="2 3">IDN1</strain>
    </source>
</reference>
<keyword evidence="1" id="KW-1133">Transmembrane helix</keyword>
<evidence type="ECO:0000313" key="3">
    <source>
        <dbReference type="Proteomes" id="UP000464658"/>
    </source>
</evidence>